<evidence type="ECO:0000313" key="2">
    <source>
        <dbReference type="Proteomes" id="UP000479000"/>
    </source>
</evidence>
<keyword evidence="2" id="KW-1185">Reference proteome</keyword>
<dbReference type="OrthoDB" id="10255234at2759"/>
<reference evidence="1 2" key="1">
    <citation type="submission" date="2020-02" db="EMBL/GenBank/DDBJ databases">
        <authorList>
            <person name="Ferguson B K."/>
        </authorList>
    </citation>
    <scope>NUCLEOTIDE SEQUENCE [LARGE SCALE GENOMIC DNA]</scope>
</reference>
<accession>A0A6H5G8T4</accession>
<evidence type="ECO:0000313" key="1">
    <source>
        <dbReference type="EMBL" id="CAA9999180.1"/>
    </source>
</evidence>
<dbReference type="Proteomes" id="UP000479000">
    <property type="component" value="Unassembled WGS sequence"/>
</dbReference>
<protein>
    <submittedName>
        <fullName evidence="1">Uncharacterized protein</fullName>
    </submittedName>
</protein>
<sequence>MSHRAFFLIASTGIPASDTTNYDAMYRFLLTMLKSTFFFCRRLVKTCFPKMDHSKIRCFELYCIHSGGATSSSVLEQSHRLASTICEVSGMPSNPLDILCLPSNRKTEGHAILGSIGSVSFLTIVRPLSNVIAGDIESAGLATAIMLPPLEAITWNMITKVMYIRKVTSVLKVTSIIERDERPRSYEHHKRADKKY</sequence>
<gene>
    <name evidence="1" type="ORF">NTEN_LOCUS5463</name>
</gene>
<name>A0A6H5G8T4_9HEMI</name>
<dbReference type="EMBL" id="CADCXU010008325">
    <property type="protein sequence ID" value="CAA9999180.1"/>
    <property type="molecule type" value="Genomic_DNA"/>
</dbReference>
<proteinExistence type="predicted"/>
<organism evidence="1 2">
    <name type="scientific">Nesidiocoris tenuis</name>
    <dbReference type="NCBI Taxonomy" id="355587"/>
    <lineage>
        <taxon>Eukaryota</taxon>
        <taxon>Metazoa</taxon>
        <taxon>Ecdysozoa</taxon>
        <taxon>Arthropoda</taxon>
        <taxon>Hexapoda</taxon>
        <taxon>Insecta</taxon>
        <taxon>Pterygota</taxon>
        <taxon>Neoptera</taxon>
        <taxon>Paraneoptera</taxon>
        <taxon>Hemiptera</taxon>
        <taxon>Heteroptera</taxon>
        <taxon>Panheteroptera</taxon>
        <taxon>Cimicomorpha</taxon>
        <taxon>Miridae</taxon>
        <taxon>Dicyphina</taxon>
        <taxon>Nesidiocoris</taxon>
    </lineage>
</organism>
<dbReference type="AlphaFoldDB" id="A0A6H5G8T4"/>